<evidence type="ECO:0000313" key="2">
    <source>
        <dbReference type="EMBL" id="TIB42187.1"/>
    </source>
</evidence>
<dbReference type="OMA" id="TMYQRFR"/>
<comment type="caution">
    <text evidence="2">The sequence shown here is derived from an EMBL/GenBank/DDBJ whole genome shotgun (WGS) entry which is preliminary data.</text>
</comment>
<name>A0A4T0JFA0_WALIC</name>
<gene>
    <name evidence="2" type="ORF">E3P86_00482</name>
</gene>
<organism evidence="2 3">
    <name type="scientific">Wallemia ichthyophaga</name>
    <dbReference type="NCBI Taxonomy" id="245174"/>
    <lineage>
        <taxon>Eukaryota</taxon>
        <taxon>Fungi</taxon>
        <taxon>Dikarya</taxon>
        <taxon>Basidiomycota</taxon>
        <taxon>Wallemiomycotina</taxon>
        <taxon>Wallemiomycetes</taxon>
        <taxon>Wallemiales</taxon>
        <taxon>Wallemiaceae</taxon>
        <taxon>Wallemia</taxon>
    </lineage>
</organism>
<dbReference type="Proteomes" id="UP000310689">
    <property type="component" value="Unassembled WGS sequence"/>
</dbReference>
<sequence>MGGHGEFHTVKLDPAAERWNHMREHTYQHFKMTRPISNKIIAFGLVIPAGIFTLAKYTDEKWDWIGARKGESTTQRGTFHRSQVSDESEE</sequence>
<reference evidence="2 3" key="1">
    <citation type="submission" date="2019-03" db="EMBL/GenBank/DDBJ databases">
        <title>Sequencing 23 genomes of Wallemia ichthyophaga.</title>
        <authorList>
            <person name="Gostincar C."/>
        </authorList>
    </citation>
    <scope>NUCLEOTIDE SEQUENCE [LARGE SCALE GENOMIC DNA]</scope>
    <source>
        <strain evidence="2 3">EXF-6200</strain>
    </source>
</reference>
<evidence type="ECO:0000313" key="3">
    <source>
        <dbReference type="Proteomes" id="UP000310689"/>
    </source>
</evidence>
<protein>
    <recommendedName>
        <fullName evidence="4">Complex I-B15</fullName>
    </recommendedName>
</protein>
<proteinExistence type="predicted"/>
<dbReference type="EMBL" id="SPOI01000010">
    <property type="protein sequence ID" value="TIB42187.1"/>
    <property type="molecule type" value="Genomic_DNA"/>
</dbReference>
<evidence type="ECO:0000256" key="1">
    <source>
        <dbReference type="SAM" id="MobiDB-lite"/>
    </source>
</evidence>
<accession>A0A4T0JFA0</accession>
<dbReference type="OrthoDB" id="15108at2759"/>
<feature type="region of interest" description="Disordered" evidence="1">
    <location>
        <begin position="71"/>
        <end position="90"/>
    </location>
</feature>
<dbReference type="AlphaFoldDB" id="A0A4T0JFA0"/>
<evidence type="ECO:0008006" key="4">
    <source>
        <dbReference type="Google" id="ProtNLM"/>
    </source>
</evidence>
<dbReference type="PANTHER" id="PTHR39476:SF1">
    <property type="entry name" value="NADH DEHYDROGENASE [UBIQUINONE] 1 BETA SUBCOMPLEX SUBUNIT 4"/>
    <property type="match status" value="1"/>
</dbReference>
<feature type="compositionally biased region" description="Polar residues" evidence="1">
    <location>
        <begin position="72"/>
        <end position="82"/>
    </location>
</feature>
<dbReference type="PANTHER" id="PTHR39476">
    <property type="entry name" value="NADH:UBIQUINONE OXIDOREDUCTASE 6.6KD SUBUNIT"/>
    <property type="match status" value="1"/>
</dbReference>